<dbReference type="EMBL" id="JAGSOV010000033">
    <property type="protein sequence ID" value="MCO1656174.1"/>
    <property type="molecule type" value="Genomic_DNA"/>
</dbReference>
<dbReference type="RefSeq" id="WP_252438650.1">
    <property type="nucleotide sequence ID" value="NZ_JAGSOV010000033.1"/>
</dbReference>
<keyword evidence="2" id="KW-0812">Transmembrane</keyword>
<keyword evidence="2" id="KW-1133">Transmembrane helix</keyword>
<gene>
    <name evidence="3" type="ORF">KDL28_14030</name>
</gene>
<evidence type="ECO:0000313" key="4">
    <source>
        <dbReference type="Proteomes" id="UP001165283"/>
    </source>
</evidence>
<sequence>MLLGIGAFCAVAAVAVRLFLVPQLVVLPLDQDGSSVATGTGVTVFYPGDLEQRSGVEVRAGRDVIGDPRAPDAGPDVAVWTASLLITDSEGALIGVTEDRVCLDRHTAQAVQPCAAERLNGDNRVRHSGLSYTFPFGVEQRDYELFDTTAQRPFPARFVGEEQIEGTTVYRFEQVVPETVTERREVPAQLAGGVEVTGDVPVERIYTNVRTVWVEPTSGVIVNGQEQQRQFFRTPDGTEGVTLIEGTLRFDDATVAAGLARALDASARITLVTTTLPITLGVVGLLALVGGALLVRGGQTRPAPARGRHATAPLRAQAGS</sequence>
<keyword evidence="2" id="KW-0472">Membrane</keyword>
<evidence type="ECO:0000313" key="3">
    <source>
        <dbReference type="EMBL" id="MCO1656174.1"/>
    </source>
</evidence>
<feature type="region of interest" description="Disordered" evidence="1">
    <location>
        <begin position="299"/>
        <end position="320"/>
    </location>
</feature>
<dbReference type="Proteomes" id="UP001165283">
    <property type="component" value="Unassembled WGS sequence"/>
</dbReference>
<keyword evidence="4" id="KW-1185">Reference proteome</keyword>
<accession>A0ABT0ZZX3</accession>
<name>A0ABT0ZZX3_9PSEU</name>
<comment type="caution">
    <text evidence="3">The sequence shown here is derived from an EMBL/GenBank/DDBJ whole genome shotgun (WGS) entry which is preliminary data.</text>
</comment>
<proteinExistence type="predicted"/>
<dbReference type="InterPro" id="IPR021424">
    <property type="entry name" value="PorA"/>
</dbReference>
<feature type="transmembrane region" description="Helical" evidence="2">
    <location>
        <begin position="276"/>
        <end position="295"/>
    </location>
</feature>
<evidence type="ECO:0000256" key="2">
    <source>
        <dbReference type="SAM" id="Phobius"/>
    </source>
</evidence>
<reference evidence="3" key="1">
    <citation type="submission" date="2021-04" db="EMBL/GenBank/DDBJ databases">
        <title>Pseudonocardia sp. nov., isolated from sandy soil of mangrove forest.</title>
        <authorList>
            <person name="Zan Z."/>
            <person name="Huang R."/>
            <person name="Liu W."/>
        </authorList>
    </citation>
    <scope>NUCLEOTIDE SEQUENCE</scope>
    <source>
        <strain evidence="3">S2-4</strain>
    </source>
</reference>
<protein>
    <submittedName>
        <fullName evidence="3">DUF3068 domain-containing protein</fullName>
    </submittedName>
</protein>
<dbReference type="Pfam" id="PF11271">
    <property type="entry name" value="PorA"/>
    <property type="match status" value="1"/>
</dbReference>
<evidence type="ECO:0000256" key="1">
    <source>
        <dbReference type="SAM" id="MobiDB-lite"/>
    </source>
</evidence>
<organism evidence="3 4">
    <name type="scientific">Pseudonocardia humida</name>
    <dbReference type="NCBI Taxonomy" id="2800819"/>
    <lineage>
        <taxon>Bacteria</taxon>
        <taxon>Bacillati</taxon>
        <taxon>Actinomycetota</taxon>
        <taxon>Actinomycetes</taxon>
        <taxon>Pseudonocardiales</taxon>
        <taxon>Pseudonocardiaceae</taxon>
        <taxon>Pseudonocardia</taxon>
    </lineage>
</organism>